<accession>A0A6G1HM57</accession>
<protein>
    <submittedName>
        <fullName evidence="2">Uncharacterized protein</fullName>
    </submittedName>
</protein>
<feature type="transmembrane region" description="Helical" evidence="1">
    <location>
        <begin position="337"/>
        <end position="359"/>
    </location>
</feature>
<name>A0A6G1HM57_9PEZI</name>
<evidence type="ECO:0000313" key="2">
    <source>
        <dbReference type="EMBL" id="KAF2397100.1"/>
    </source>
</evidence>
<keyword evidence="1" id="KW-1133">Transmembrane helix</keyword>
<evidence type="ECO:0000256" key="1">
    <source>
        <dbReference type="SAM" id="Phobius"/>
    </source>
</evidence>
<dbReference type="AlphaFoldDB" id="A0A6G1HM57"/>
<gene>
    <name evidence="2" type="ORF">EJ06DRAFT_482490</name>
</gene>
<feature type="transmembrane region" description="Helical" evidence="1">
    <location>
        <begin position="21"/>
        <end position="41"/>
    </location>
</feature>
<dbReference type="PANTHER" id="PTHR35043">
    <property type="entry name" value="TRANSCRIPTION FACTOR DOMAIN-CONTAINING PROTEIN"/>
    <property type="match status" value="1"/>
</dbReference>
<organism evidence="2 3">
    <name type="scientific">Trichodelitschia bisporula</name>
    <dbReference type="NCBI Taxonomy" id="703511"/>
    <lineage>
        <taxon>Eukaryota</taxon>
        <taxon>Fungi</taxon>
        <taxon>Dikarya</taxon>
        <taxon>Ascomycota</taxon>
        <taxon>Pezizomycotina</taxon>
        <taxon>Dothideomycetes</taxon>
        <taxon>Dothideomycetes incertae sedis</taxon>
        <taxon>Phaeotrichales</taxon>
        <taxon>Phaeotrichaceae</taxon>
        <taxon>Trichodelitschia</taxon>
    </lineage>
</organism>
<evidence type="ECO:0000313" key="3">
    <source>
        <dbReference type="Proteomes" id="UP000799640"/>
    </source>
</evidence>
<proteinExistence type="predicted"/>
<dbReference type="Proteomes" id="UP000799640">
    <property type="component" value="Unassembled WGS sequence"/>
</dbReference>
<dbReference type="OrthoDB" id="3061561at2759"/>
<feature type="transmembrane region" description="Helical" evidence="1">
    <location>
        <begin position="195"/>
        <end position="214"/>
    </location>
</feature>
<feature type="transmembrane region" description="Helical" evidence="1">
    <location>
        <begin position="165"/>
        <end position="183"/>
    </location>
</feature>
<feature type="transmembrane region" description="Helical" evidence="1">
    <location>
        <begin position="294"/>
        <end position="316"/>
    </location>
</feature>
<keyword evidence="1" id="KW-0812">Transmembrane</keyword>
<reference evidence="2" key="1">
    <citation type="journal article" date="2020" name="Stud. Mycol.">
        <title>101 Dothideomycetes genomes: a test case for predicting lifestyles and emergence of pathogens.</title>
        <authorList>
            <person name="Haridas S."/>
            <person name="Albert R."/>
            <person name="Binder M."/>
            <person name="Bloem J."/>
            <person name="Labutti K."/>
            <person name="Salamov A."/>
            <person name="Andreopoulos B."/>
            <person name="Baker S."/>
            <person name="Barry K."/>
            <person name="Bills G."/>
            <person name="Bluhm B."/>
            <person name="Cannon C."/>
            <person name="Castanera R."/>
            <person name="Culley D."/>
            <person name="Daum C."/>
            <person name="Ezra D."/>
            <person name="Gonzalez J."/>
            <person name="Henrissat B."/>
            <person name="Kuo A."/>
            <person name="Liang C."/>
            <person name="Lipzen A."/>
            <person name="Lutzoni F."/>
            <person name="Magnuson J."/>
            <person name="Mondo S."/>
            <person name="Nolan M."/>
            <person name="Ohm R."/>
            <person name="Pangilinan J."/>
            <person name="Park H.-J."/>
            <person name="Ramirez L."/>
            <person name="Alfaro M."/>
            <person name="Sun H."/>
            <person name="Tritt A."/>
            <person name="Yoshinaga Y."/>
            <person name="Zwiers L.-H."/>
            <person name="Turgeon B."/>
            <person name="Goodwin S."/>
            <person name="Spatafora J."/>
            <person name="Crous P."/>
            <person name="Grigoriev I."/>
        </authorList>
    </citation>
    <scope>NUCLEOTIDE SEQUENCE</scope>
    <source>
        <strain evidence="2">CBS 262.69</strain>
    </source>
</reference>
<keyword evidence="3" id="KW-1185">Reference proteome</keyword>
<feature type="transmembrane region" description="Helical" evidence="1">
    <location>
        <begin position="260"/>
        <end position="282"/>
    </location>
</feature>
<dbReference type="PANTHER" id="PTHR35043:SF8">
    <property type="entry name" value="DUF4220 DOMAIN-CONTAINING PROTEIN"/>
    <property type="match status" value="1"/>
</dbReference>
<sequence length="381" mass="43204">MVNTTHPELYHGWKPDPNGRGTAALLYSSLVTIFLCTWSALHINVPPDAYGPWRVLMLKLQWMLLTVFAPEYTVGMACWRLPWVVALKKRLAKLQADMEKGESSTEPKSLAFCQLVIMGGFCLQTPDGSRYRLDVDQFLTLVEARNIPLPDVSERDIGDRSKADWLLKTLTIVQVLWFVVQVIGRAIQHLPVTPLELMTLAYVSYALVIYGAWFTKPKDVLTPFVLRVDKVPEIYPRIERHPEKCQLNGPPYSIERQSSITILVSVLIIGSSCVFGVFHLIAWNFFFQTSVEKMLWRISSALCLGTASLFSLYVILVGDLFKRRVEFFTPIKSFSEVIVIMLGIVYIAARLYLLGAVFADLRAVPVGVYSTVNWARYIPHI</sequence>
<dbReference type="EMBL" id="ML996704">
    <property type="protein sequence ID" value="KAF2397100.1"/>
    <property type="molecule type" value="Genomic_DNA"/>
</dbReference>
<feature type="transmembrane region" description="Helical" evidence="1">
    <location>
        <begin position="61"/>
        <end position="81"/>
    </location>
</feature>
<keyword evidence="1" id="KW-0472">Membrane</keyword>